<gene>
    <name evidence="1" type="ORF">HPB50_008907</name>
</gene>
<organism evidence="1 2">
    <name type="scientific">Hyalomma asiaticum</name>
    <name type="common">Tick</name>
    <dbReference type="NCBI Taxonomy" id="266040"/>
    <lineage>
        <taxon>Eukaryota</taxon>
        <taxon>Metazoa</taxon>
        <taxon>Ecdysozoa</taxon>
        <taxon>Arthropoda</taxon>
        <taxon>Chelicerata</taxon>
        <taxon>Arachnida</taxon>
        <taxon>Acari</taxon>
        <taxon>Parasitiformes</taxon>
        <taxon>Ixodida</taxon>
        <taxon>Ixodoidea</taxon>
        <taxon>Ixodidae</taxon>
        <taxon>Hyalomminae</taxon>
        <taxon>Hyalomma</taxon>
    </lineage>
</organism>
<name>A0ACB7SF80_HYAAI</name>
<dbReference type="Proteomes" id="UP000821845">
    <property type="component" value="Chromosome 4"/>
</dbReference>
<accession>A0ACB7SF80</accession>
<keyword evidence="2" id="KW-1185">Reference proteome</keyword>
<comment type="caution">
    <text evidence="1">The sequence shown here is derived from an EMBL/GenBank/DDBJ whole genome shotgun (WGS) entry which is preliminary data.</text>
</comment>
<protein>
    <submittedName>
        <fullName evidence="1">Uncharacterized protein</fullName>
    </submittedName>
</protein>
<evidence type="ECO:0000313" key="2">
    <source>
        <dbReference type="Proteomes" id="UP000821845"/>
    </source>
</evidence>
<sequence length="189" mass="21720">MTKALEDFKRELRLEIRGLSEKFQGTGEIAKQLQEVLKENQELRTENMKLTDKLEGLEQYQRSNNVEIKGTPLEGEPVAIIKQIGVVVQEEVTEADIDVCRRVPTARHDESNIIVRFIRRTKRNAFLSKAKKSKLDAKTLGFQSSSRVYVNEHLTRYGKQLLGSTVQKKEGTTVEIPMDCWRQSVCKKK</sequence>
<evidence type="ECO:0000313" key="1">
    <source>
        <dbReference type="EMBL" id="KAH6932711.1"/>
    </source>
</evidence>
<proteinExistence type="predicted"/>
<reference evidence="1" key="1">
    <citation type="submission" date="2020-05" db="EMBL/GenBank/DDBJ databases">
        <title>Large-scale comparative analyses of tick genomes elucidate their genetic diversity and vector capacities.</title>
        <authorList>
            <person name="Jia N."/>
            <person name="Wang J."/>
            <person name="Shi W."/>
            <person name="Du L."/>
            <person name="Sun Y."/>
            <person name="Zhan W."/>
            <person name="Jiang J."/>
            <person name="Wang Q."/>
            <person name="Zhang B."/>
            <person name="Ji P."/>
            <person name="Sakyi L.B."/>
            <person name="Cui X."/>
            <person name="Yuan T."/>
            <person name="Jiang B."/>
            <person name="Yang W."/>
            <person name="Lam T.T.-Y."/>
            <person name="Chang Q."/>
            <person name="Ding S."/>
            <person name="Wang X."/>
            <person name="Zhu J."/>
            <person name="Ruan X."/>
            <person name="Zhao L."/>
            <person name="Wei J."/>
            <person name="Que T."/>
            <person name="Du C."/>
            <person name="Cheng J."/>
            <person name="Dai P."/>
            <person name="Han X."/>
            <person name="Huang E."/>
            <person name="Gao Y."/>
            <person name="Liu J."/>
            <person name="Shao H."/>
            <person name="Ye R."/>
            <person name="Li L."/>
            <person name="Wei W."/>
            <person name="Wang X."/>
            <person name="Wang C."/>
            <person name="Yang T."/>
            <person name="Huo Q."/>
            <person name="Li W."/>
            <person name="Guo W."/>
            <person name="Chen H."/>
            <person name="Zhou L."/>
            <person name="Ni X."/>
            <person name="Tian J."/>
            <person name="Zhou Y."/>
            <person name="Sheng Y."/>
            <person name="Liu T."/>
            <person name="Pan Y."/>
            <person name="Xia L."/>
            <person name="Li J."/>
            <person name="Zhao F."/>
            <person name="Cao W."/>
        </authorList>
    </citation>
    <scope>NUCLEOTIDE SEQUENCE</scope>
    <source>
        <strain evidence="1">Hyas-2018</strain>
    </source>
</reference>
<dbReference type="EMBL" id="CM023484">
    <property type="protein sequence ID" value="KAH6932711.1"/>
    <property type="molecule type" value="Genomic_DNA"/>
</dbReference>